<proteinExistence type="predicted"/>
<feature type="region of interest" description="Disordered" evidence="1">
    <location>
        <begin position="1276"/>
        <end position="1296"/>
    </location>
</feature>
<evidence type="ECO:0000256" key="1">
    <source>
        <dbReference type="SAM" id="MobiDB-lite"/>
    </source>
</evidence>
<dbReference type="EMBL" id="PVNK01000278">
    <property type="protein sequence ID" value="PRP90545.1"/>
    <property type="molecule type" value="Genomic_DNA"/>
</dbReference>
<feature type="region of interest" description="Disordered" evidence="1">
    <location>
        <begin position="51"/>
        <end position="137"/>
    </location>
</feature>
<reference evidence="2 3" key="1">
    <citation type="submission" date="2018-03" db="EMBL/GenBank/DDBJ databases">
        <title>Draft Genome Sequences of the Obligatory Marine Myxobacteria Enhygromyxa salina SWB005.</title>
        <authorList>
            <person name="Poehlein A."/>
            <person name="Moghaddam J.A."/>
            <person name="Harms H."/>
            <person name="Alanjari M."/>
            <person name="Koenig G.M."/>
            <person name="Daniel R."/>
            <person name="Schaeberle T.F."/>
        </authorList>
    </citation>
    <scope>NUCLEOTIDE SEQUENCE [LARGE SCALE GENOMIC DNA]</scope>
    <source>
        <strain evidence="2 3">SWB005</strain>
    </source>
</reference>
<protein>
    <submittedName>
        <fullName evidence="2">Uncharacterized protein</fullName>
    </submittedName>
</protein>
<evidence type="ECO:0000313" key="2">
    <source>
        <dbReference type="EMBL" id="PRP90545.1"/>
    </source>
</evidence>
<comment type="caution">
    <text evidence="2">The sequence shown here is derived from an EMBL/GenBank/DDBJ whole genome shotgun (WGS) entry which is preliminary data.</text>
</comment>
<dbReference type="Proteomes" id="UP000237968">
    <property type="component" value="Unassembled WGS sequence"/>
</dbReference>
<organism evidence="2 3">
    <name type="scientific">Enhygromyxa salina</name>
    <dbReference type="NCBI Taxonomy" id="215803"/>
    <lineage>
        <taxon>Bacteria</taxon>
        <taxon>Pseudomonadati</taxon>
        <taxon>Myxococcota</taxon>
        <taxon>Polyangia</taxon>
        <taxon>Nannocystales</taxon>
        <taxon>Nannocystaceae</taxon>
        <taxon>Enhygromyxa</taxon>
    </lineage>
</organism>
<feature type="region of interest" description="Disordered" evidence="1">
    <location>
        <begin position="1"/>
        <end position="20"/>
    </location>
</feature>
<feature type="compositionally biased region" description="Acidic residues" evidence="1">
    <location>
        <begin position="96"/>
        <end position="126"/>
    </location>
</feature>
<feature type="compositionally biased region" description="Basic residues" evidence="1">
    <location>
        <begin position="1276"/>
        <end position="1286"/>
    </location>
</feature>
<name>A0A2S9XCG4_9BACT</name>
<feature type="compositionally biased region" description="Basic and acidic residues" evidence="1">
    <location>
        <begin position="1"/>
        <end position="15"/>
    </location>
</feature>
<evidence type="ECO:0000313" key="3">
    <source>
        <dbReference type="Proteomes" id="UP000237968"/>
    </source>
</evidence>
<keyword evidence="3" id="KW-1185">Reference proteome</keyword>
<gene>
    <name evidence="2" type="ORF">ENSA5_63480</name>
</gene>
<accession>A0A2S9XCG4</accession>
<sequence length="1312" mass="149958">MSQRLRNDLHARDRAPSTSGGLLALALTLVSLFTLPSEALAGQRPWRSSAGGPLSIGGPSVPFAPELAGPPSPAPAGGPGATIPVKPTQPSPGAETEAETESPEDLEDLDDPEDPEDLEDPDDELLEQPRGRGEIEDLELAVPKLQRKRTIPPFWLEREYDTHTTTALTLPPLFVHRQPKPGHPETLAHFDLSFTIAYYAKDRRKKRWMNPLALYFGGFSEHKTVWAAIPLLMGYRRVGEQFNFGQFPFVWWWGNRHVKNLFVFPFHYRKKAPDQVFGVSGFLAWYGSRNLDDDNIDNDRRHFVFAPVFFRFQRGLKTVDASPLYFGGKNLTKGLTHRTLLPFFHWQRREFGNRTELWTIPWIRRKDKARGHDAWALPLALSFHDRRPERELSAFTPLVWRHRDRIRDRTTWVALLGGAVEDPAQHISWAAPIWWRFADRQAKTSVSVLAPLALWKSGPEHFSLHTLAFSAWRARGESARGGGGGSLPLLTFVSHTPLRSRQFVLGGLAWRFVNNDPNNTGSFDAAARRSAWGVGPLVYRSTRGDDRARFGIPPLLTFTGREGSKSHQVVTPLFWHYRDRDPANTHNTWVVPPLYVQKRAQGFRAGMPPLFVAANDERHRYAVLPWLLFGHVEDKQEQTQKTIWPLFVRTKTPSSRVLGVGLIAWDVKREVTLAGQASAGEGLGEPGVVEQQRDSVLFPLYYRRQRGDRTLHLSPLGGALRRPEGNAWLATLAYGFSRGPGEREDGLSRRGGGLLPLLHHETRRDANGELAGATTSLFPLFLRDRRAERDLDIWTPLIWRARVRGDKPRNNLAIVPLYFGQRQKDGVDVDASLLFFHSRDRTRHTHTIVAGPFYHRLTRDKLITGLGPLSYWEDSPKRRLLVVPPLIVSLENKVTRQRTTVGLPLWFDRAQGNNRRVWMAFPFAVGVHRKHDFTKAGLAIPLFYDIHRLHKNFRFTGVVPLLFRYQKGGFLAEDDAADRYTLWGSFPLFFYGRDGRGRKTHSALALYWWDKDPEGFKLFTPLAGVAQKPGKELAWYAPLIYRKVTNEQHTTFVWPVFAYHKGYRKGANGKPYKDISTTWALPPLYIARHNEDRGWWQSTLLVWQFRRPHKVSTAVLPPLFFIQDSYKQRRLHWFLPLYVRDNNIAKGETWTAVIPGLFVQHRNQKHNNAVQFPVLWHFDNPKRRVTIGGFVWYDVRRHDRGTATQVLPLVYARRETSEKVGHLIGPGLATWRREAEGQPPALHWRALFWIFGGGNEDGQRYMWLFGAKIKLKSKPLKPRKARRGRRPAGEGDEAEEAARNEAIEAAYFGATI</sequence>